<feature type="domain" description="Tyr recombinase" evidence="2">
    <location>
        <begin position="351"/>
        <end position="551"/>
    </location>
</feature>
<dbReference type="GO" id="GO:0015074">
    <property type="term" value="P:DNA integration"/>
    <property type="evidence" value="ECO:0007669"/>
    <property type="project" value="InterPro"/>
</dbReference>
<dbReference type="AlphaFoldDB" id="A0A644X937"/>
<dbReference type="GO" id="GO:0003677">
    <property type="term" value="F:DNA binding"/>
    <property type="evidence" value="ECO:0007669"/>
    <property type="project" value="InterPro"/>
</dbReference>
<dbReference type="Gene3D" id="1.10.443.10">
    <property type="entry name" value="Intergrase catalytic core"/>
    <property type="match status" value="1"/>
</dbReference>
<keyword evidence="1" id="KW-0233">DNA recombination</keyword>
<proteinExistence type="predicted"/>
<dbReference type="InterPro" id="IPR013762">
    <property type="entry name" value="Integrase-like_cat_sf"/>
</dbReference>
<dbReference type="GO" id="GO:0006310">
    <property type="term" value="P:DNA recombination"/>
    <property type="evidence" value="ECO:0007669"/>
    <property type="project" value="UniProtKB-KW"/>
</dbReference>
<sequence>MLQERKESLSLSRKNKTKNTYIEIIRNLKITNEKKYLSNEQLKSFIRISRDGLVSEIAQKKYIDSILRGHRRLIEKFPNFNEQLNADGNEIKKRFIEFKISKLLLIYILSGRISVDNSINISGLYDKENLLTDNEIEEIKEGCEQYGYSLSRTYPAVILYICRIMIVKDIPLRDITMTDIYDCYRDKQDAANATTNVLKYMGIIDEDEHYKINNRKSFTNINEINLTVTDGYYLEEYFNYERYVEREGCSESNKVNRKRIAKLFLNWIDDVYGVISFDDMKFQLAIDFIVYLRKMKNKNGNRYSDGTYLTMRSQFKMFLEYLISNGKLNKSFTLDYYKTDIFNGGILEIIYEKESITKEEIDKIENKIVNFNEYQLMPYVPDILKLLYSYGMRPIEAITLKYDCLKGTEEAPTLYVHKSKNEEDRYIPLTNEVYKIIKKYIEINKDSLPIYSDYDGLNVKRLFSYRNKLVTKETLNRRLKELEVEDSIVDEDGKAKYPLYTLRKIRITLWLEAGLSIEEVARLVGHRDIESQSYYYISKENRIDSAKKVFSEFYEKFMDEKGNIDNDLYQLDQEIEEENYINELKRDLLVIEEKKVFSSTIEMARKDYPELFLPLMDGFCGAMVEEDGDFECEMLKLPCLECDELKGADENINVFDKYAINLYKSRNLSIKKGNDGMKEKSDNTIERLKRFYVEKLKIDEEFIEEYFNKLDEMSVVKRGRKKKVNR</sequence>
<accession>A0A644X937</accession>
<evidence type="ECO:0000313" key="3">
    <source>
        <dbReference type="EMBL" id="MPM12437.1"/>
    </source>
</evidence>
<reference evidence="3" key="1">
    <citation type="submission" date="2019-08" db="EMBL/GenBank/DDBJ databases">
        <authorList>
            <person name="Kucharzyk K."/>
            <person name="Murdoch R.W."/>
            <person name="Higgins S."/>
            <person name="Loffler F."/>
        </authorList>
    </citation>
    <scope>NUCLEOTIDE SEQUENCE</scope>
</reference>
<dbReference type="SUPFAM" id="SSF56349">
    <property type="entry name" value="DNA breaking-rejoining enzymes"/>
    <property type="match status" value="1"/>
</dbReference>
<dbReference type="Pfam" id="PF00589">
    <property type="entry name" value="Phage_integrase"/>
    <property type="match status" value="1"/>
</dbReference>
<organism evidence="3">
    <name type="scientific">bioreactor metagenome</name>
    <dbReference type="NCBI Taxonomy" id="1076179"/>
    <lineage>
        <taxon>unclassified sequences</taxon>
        <taxon>metagenomes</taxon>
        <taxon>ecological metagenomes</taxon>
    </lineage>
</organism>
<dbReference type="CDD" id="cd00397">
    <property type="entry name" value="DNA_BRE_C"/>
    <property type="match status" value="1"/>
</dbReference>
<name>A0A644X937_9ZZZZ</name>
<evidence type="ECO:0000256" key="1">
    <source>
        <dbReference type="ARBA" id="ARBA00023172"/>
    </source>
</evidence>
<evidence type="ECO:0000259" key="2">
    <source>
        <dbReference type="PROSITE" id="PS51898"/>
    </source>
</evidence>
<dbReference type="EMBL" id="VSSQ01001972">
    <property type="protein sequence ID" value="MPM12437.1"/>
    <property type="molecule type" value="Genomic_DNA"/>
</dbReference>
<dbReference type="InterPro" id="IPR011010">
    <property type="entry name" value="DNA_brk_join_enz"/>
</dbReference>
<protein>
    <submittedName>
        <fullName evidence="3">Tyrosine recombinase XerC</fullName>
    </submittedName>
</protein>
<comment type="caution">
    <text evidence="3">The sequence shown here is derived from an EMBL/GenBank/DDBJ whole genome shotgun (WGS) entry which is preliminary data.</text>
</comment>
<gene>
    <name evidence="3" type="primary">xerC_78</name>
    <name evidence="3" type="ORF">SDC9_58790</name>
</gene>
<dbReference type="InterPro" id="IPR002104">
    <property type="entry name" value="Integrase_catalytic"/>
</dbReference>
<dbReference type="PROSITE" id="PS51898">
    <property type="entry name" value="TYR_RECOMBINASE"/>
    <property type="match status" value="1"/>
</dbReference>